<protein>
    <submittedName>
        <fullName evidence="1">Uncharacterized protein</fullName>
    </submittedName>
</protein>
<dbReference type="Proteomes" id="UP000663866">
    <property type="component" value="Unassembled WGS sequence"/>
</dbReference>
<keyword evidence="2" id="KW-1185">Reference proteome</keyword>
<sequence length="73" mass="8810">MEKLKWPPEGALGPIMSEYLYIRFYDRKSNSDKYWPADKFPELLGQIRYHVAPNLDMISSRYQNWFLPRITNL</sequence>
<organism evidence="1 2">
    <name type="scientific">Rotaria magnacalcarata</name>
    <dbReference type="NCBI Taxonomy" id="392030"/>
    <lineage>
        <taxon>Eukaryota</taxon>
        <taxon>Metazoa</taxon>
        <taxon>Spiralia</taxon>
        <taxon>Gnathifera</taxon>
        <taxon>Rotifera</taxon>
        <taxon>Eurotatoria</taxon>
        <taxon>Bdelloidea</taxon>
        <taxon>Philodinida</taxon>
        <taxon>Philodinidae</taxon>
        <taxon>Rotaria</taxon>
    </lineage>
</organism>
<evidence type="ECO:0000313" key="2">
    <source>
        <dbReference type="Proteomes" id="UP000663866"/>
    </source>
</evidence>
<name>A0A821LP93_9BILA</name>
<gene>
    <name evidence="1" type="ORF">OVN521_LOCUS50236</name>
</gene>
<accession>A0A821LP93</accession>
<feature type="non-terminal residue" evidence="1">
    <location>
        <position position="1"/>
    </location>
</feature>
<dbReference type="AlphaFoldDB" id="A0A821LP93"/>
<feature type="non-terminal residue" evidence="1">
    <location>
        <position position="73"/>
    </location>
</feature>
<dbReference type="EMBL" id="CAJOBG010114533">
    <property type="protein sequence ID" value="CAF4753495.1"/>
    <property type="molecule type" value="Genomic_DNA"/>
</dbReference>
<comment type="caution">
    <text evidence="1">The sequence shown here is derived from an EMBL/GenBank/DDBJ whole genome shotgun (WGS) entry which is preliminary data.</text>
</comment>
<proteinExistence type="predicted"/>
<reference evidence="1" key="1">
    <citation type="submission" date="2021-02" db="EMBL/GenBank/DDBJ databases">
        <authorList>
            <person name="Nowell W R."/>
        </authorList>
    </citation>
    <scope>NUCLEOTIDE SEQUENCE</scope>
</reference>
<evidence type="ECO:0000313" key="1">
    <source>
        <dbReference type="EMBL" id="CAF4753495.1"/>
    </source>
</evidence>